<reference evidence="1 2" key="1">
    <citation type="journal article" date="2008" name="J. Biotechnol.">
        <title>The genome of Xanthomonas campestris pv. campestris B100 and its use for the reconstruction of metabolic pathways involved in xanthan biosynthesis.</title>
        <authorList>
            <person name="Vorholter F.J."/>
            <person name="Schneiker S."/>
            <person name="Goesmann A."/>
            <person name="Krause L."/>
            <person name="Bekel T."/>
            <person name="Kaiser O."/>
            <person name="Linke B."/>
            <person name="Patschkowski T."/>
            <person name="Ruckert C."/>
            <person name="Schmid J."/>
            <person name="Sidhu V.K."/>
            <person name="Sieber V."/>
            <person name="Tauch A."/>
            <person name="Watt S.A."/>
            <person name="Weisshaar B."/>
            <person name="Becker A."/>
            <person name="Niehaus K."/>
            <person name="Puhler A."/>
        </authorList>
    </citation>
    <scope>NUCLEOTIDE SEQUENCE [LARGE SCALE GENOMIC DNA]</scope>
    <source>
        <strain evidence="1 2">B100</strain>
    </source>
</reference>
<gene>
    <name evidence="1" type="ORF">XCCB100_3318</name>
</gene>
<sequence>MAFDCRFCAGICSSPHRLTDTPTGSLYTEISMSTEALAWAFGQLAPTPESKLLPVLLADSADPDGLVHSPDHNRPGLASKRWDGICLPVPPMDYGRTALRRRA</sequence>
<evidence type="ECO:0000313" key="2">
    <source>
        <dbReference type="Proteomes" id="UP000001188"/>
    </source>
</evidence>
<dbReference type="HOGENOM" id="CLU_2262702_0_0_6"/>
<dbReference type="EMBL" id="AM920689">
    <property type="protein sequence ID" value="CAP52683.1"/>
    <property type="molecule type" value="Genomic_DNA"/>
</dbReference>
<organism evidence="1 2">
    <name type="scientific">Xanthomonas campestris pv. campestris (strain B100)</name>
    <dbReference type="NCBI Taxonomy" id="509169"/>
    <lineage>
        <taxon>Bacteria</taxon>
        <taxon>Pseudomonadati</taxon>
        <taxon>Pseudomonadota</taxon>
        <taxon>Gammaproteobacteria</taxon>
        <taxon>Lysobacterales</taxon>
        <taxon>Lysobacteraceae</taxon>
        <taxon>Xanthomonas</taxon>
    </lineage>
</organism>
<name>B0RYG3_XANCB</name>
<protein>
    <submittedName>
        <fullName evidence="1">Uncharacterized protein</fullName>
    </submittedName>
</protein>
<proteinExistence type="predicted"/>
<dbReference type="AlphaFoldDB" id="B0RYG3"/>
<dbReference type="Proteomes" id="UP000001188">
    <property type="component" value="Chromosome"/>
</dbReference>
<dbReference type="KEGG" id="xca:xcc-b100_3318"/>
<evidence type="ECO:0000313" key="1">
    <source>
        <dbReference type="EMBL" id="CAP52683.1"/>
    </source>
</evidence>
<accession>B0RYG3</accession>